<dbReference type="PRINTS" id="PR00080">
    <property type="entry name" value="SDRFAMILY"/>
</dbReference>
<dbReference type="InterPro" id="IPR051911">
    <property type="entry name" value="SDR_oxidoreductase"/>
</dbReference>
<dbReference type="Pfam" id="PF00106">
    <property type="entry name" value="adh_short"/>
    <property type="match status" value="1"/>
</dbReference>
<evidence type="ECO:0000256" key="2">
    <source>
        <dbReference type="ARBA" id="ARBA00023002"/>
    </source>
</evidence>
<protein>
    <submittedName>
        <fullName evidence="5">Oxidoreductase</fullName>
    </submittedName>
</protein>
<dbReference type="NCBIfam" id="NF004824">
    <property type="entry name" value="PRK06180.1"/>
    <property type="match status" value="1"/>
</dbReference>
<dbReference type="PRINTS" id="PR00081">
    <property type="entry name" value="GDHRDH"/>
</dbReference>
<dbReference type="CDD" id="cd05374">
    <property type="entry name" value="17beta-HSD-like_SDR_c"/>
    <property type="match status" value="1"/>
</dbReference>
<keyword evidence="6" id="KW-1185">Reference proteome</keyword>
<dbReference type="InterPro" id="IPR002347">
    <property type="entry name" value="SDR_fam"/>
</dbReference>
<dbReference type="Gene3D" id="3.40.50.720">
    <property type="entry name" value="NAD(P)-binding Rossmann-like Domain"/>
    <property type="match status" value="1"/>
</dbReference>
<proteinExistence type="inferred from homology"/>
<evidence type="ECO:0000256" key="4">
    <source>
        <dbReference type="SAM" id="MobiDB-lite"/>
    </source>
</evidence>
<accession>A0ABT1VUK7</accession>
<organism evidence="5 6">
    <name type="scientific">Rhizosaccharibacter radicis</name>
    <dbReference type="NCBI Taxonomy" id="2782605"/>
    <lineage>
        <taxon>Bacteria</taxon>
        <taxon>Pseudomonadati</taxon>
        <taxon>Pseudomonadota</taxon>
        <taxon>Alphaproteobacteria</taxon>
        <taxon>Acetobacterales</taxon>
        <taxon>Acetobacteraceae</taxon>
        <taxon>Rhizosaccharibacter</taxon>
    </lineage>
</organism>
<dbReference type="SUPFAM" id="SSF51735">
    <property type="entry name" value="NAD(P)-binding Rossmann-fold domains"/>
    <property type="match status" value="1"/>
</dbReference>
<evidence type="ECO:0000313" key="5">
    <source>
        <dbReference type="EMBL" id="MCQ8240025.1"/>
    </source>
</evidence>
<gene>
    <name evidence="5" type="ORF">NFI88_04120</name>
</gene>
<dbReference type="PANTHER" id="PTHR43976">
    <property type="entry name" value="SHORT CHAIN DEHYDROGENASE"/>
    <property type="match status" value="1"/>
</dbReference>
<evidence type="ECO:0000313" key="6">
    <source>
        <dbReference type="Proteomes" id="UP001524547"/>
    </source>
</evidence>
<comment type="similarity">
    <text evidence="1 3">Belongs to the short-chain dehydrogenases/reductases (SDR) family.</text>
</comment>
<reference evidence="5 6" key="1">
    <citation type="submission" date="2022-06" db="EMBL/GenBank/DDBJ databases">
        <title>Rhizosaccharibacter gen. nov. sp. nov. KSS12, endophytic bacteria isolated from sugarcane.</title>
        <authorList>
            <person name="Pitiwittayakul N."/>
        </authorList>
    </citation>
    <scope>NUCLEOTIDE SEQUENCE [LARGE SCALE GENOMIC DNA]</scope>
    <source>
        <strain evidence="5 6">KSS12</strain>
    </source>
</reference>
<dbReference type="Proteomes" id="UP001524547">
    <property type="component" value="Unassembled WGS sequence"/>
</dbReference>
<sequence length="285" mass="30960">MSDDTTPVWFITGCSTGFGRELARLVLARGWRTAITARNPDQLSDLVAEGGDRVLPLRLDVTDAAAIERAVAEAEGRFGRIDVLVNNAGYGYLAAIEEGEDAGIRQQFETNVFGLAALIRRVLPGMRRRRRGHVVNISSIGGLVGFAATGYYHATKFAVEGLSESLAVEGAPLGIKVTIVEPGPFRTDWAGRSIIESDTRISDYEETAGARRQQTRERSGNQPGDPVRGAEAIIAAVEAAEPPLRLLLGAPAFELAQKKLESMRANFDAWKDTTLGADYPEHRRR</sequence>
<dbReference type="NCBIfam" id="NF006114">
    <property type="entry name" value="PRK08263.1"/>
    <property type="match status" value="1"/>
</dbReference>
<feature type="region of interest" description="Disordered" evidence="4">
    <location>
        <begin position="203"/>
        <end position="227"/>
    </location>
</feature>
<keyword evidence="2" id="KW-0560">Oxidoreductase</keyword>
<name>A0ABT1VUK7_9PROT</name>
<dbReference type="InterPro" id="IPR036291">
    <property type="entry name" value="NAD(P)-bd_dom_sf"/>
</dbReference>
<dbReference type="EMBL" id="JAMZEJ010000002">
    <property type="protein sequence ID" value="MCQ8240025.1"/>
    <property type="molecule type" value="Genomic_DNA"/>
</dbReference>
<evidence type="ECO:0000256" key="3">
    <source>
        <dbReference type="RuleBase" id="RU000363"/>
    </source>
</evidence>
<comment type="caution">
    <text evidence="5">The sequence shown here is derived from an EMBL/GenBank/DDBJ whole genome shotgun (WGS) entry which is preliminary data.</text>
</comment>
<dbReference type="RefSeq" id="WP_422918755.1">
    <property type="nucleotide sequence ID" value="NZ_JAMZEJ010000002.1"/>
</dbReference>
<evidence type="ECO:0000256" key="1">
    <source>
        <dbReference type="ARBA" id="ARBA00006484"/>
    </source>
</evidence>
<dbReference type="PANTHER" id="PTHR43976:SF16">
    <property type="entry name" value="SHORT-CHAIN DEHYDROGENASE_REDUCTASE FAMILY PROTEIN"/>
    <property type="match status" value="1"/>
</dbReference>